<evidence type="ECO:0000313" key="6">
    <source>
        <dbReference type="EMBL" id="DAE07765.1"/>
    </source>
</evidence>
<reference evidence="6" key="1">
    <citation type="journal article" date="2021" name="Proc. Natl. Acad. Sci. U.S.A.">
        <title>A Catalog of Tens of Thousands of Viruses from Human Metagenomes Reveals Hidden Associations with Chronic Diseases.</title>
        <authorList>
            <person name="Tisza M.J."/>
            <person name="Buck C.B."/>
        </authorList>
    </citation>
    <scope>NUCLEOTIDE SEQUENCE</scope>
    <source>
        <strain evidence="6">CtWXg38</strain>
    </source>
</reference>
<comment type="subcellular location">
    <subcellularLocation>
        <location evidence="1">Membrane</location>
        <topology evidence="1">Multi-pass membrane protein</topology>
    </subcellularLocation>
</comment>
<sequence>MNINVLDIILVLLVVACVIAGYFKGLLRSVISFAKYALGLPLSFFIADKYSAQIYNSLFREAALNKVTSALEQSANIDSVVSSVKESVASLPFGLSGIVDLSFLDNINNSTAAQAIAANVLDPVLLVVVKAAVFLLVLLAVAIIAFLISRFIKRLEEKDRMPLKHTNKFIGALLGAFKGTVLLAGVCAALVFVRDFIFASSQNEFVRLVDSSSVTEFINTINPLINLV</sequence>
<feature type="transmembrane region" description="Helical" evidence="5">
    <location>
        <begin position="124"/>
        <end position="148"/>
    </location>
</feature>
<keyword evidence="4 5" id="KW-0472">Membrane</keyword>
<evidence type="ECO:0000256" key="5">
    <source>
        <dbReference type="SAM" id="Phobius"/>
    </source>
</evidence>
<protein>
    <submittedName>
        <fullName evidence="6">Colicin V production protein</fullName>
    </submittedName>
</protein>
<accession>A0A8S5PMH2</accession>
<organism evidence="6">
    <name type="scientific">Myoviridae sp. ctWXg38</name>
    <dbReference type="NCBI Taxonomy" id="2825119"/>
    <lineage>
        <taxon>Viruses</taxon>
        <taxon>Duplodnaviria</taxon>
        <taxon>Heunggongvirae</taxon>
        <taxon>Uroviricota</taxon>
        <taxon>Caudoviricetes</taxon>
    </lineage>
</organism>
<dbReference type="GO" id="GO:0016020">
    <property type="term" value="C:membrane"/>
    <property type="evidence" value="ECO:0007669"/>
    <property type="project" value="UniProtKB-SubCell"/>
</dbReference>
<dbReference type="EMBL" id="BK015455">
    <property type="protein sequence ID" value="DAE07765.1"/>
    <property type="molecule type" value="Genomic_DNA"/>
</dbReference>
<dbReference type="Pfam" id="PF02674">
    <property type="entry name" value="Colicin_V"/>
    <property type="match status" value="1"/>
</dbReference>
<feature type="transmembrane region" description="Helical" evidence="5">
    <location>
        <begin position="169"/>
        <end position="193"/>
    </location>
</feature>
<proteinExistence type="predicted"/>
<keyword evidence="3 5" id="KW-1133">Transmembrane helix</keyword>
<name>A0A8S5PMH2_9CAUD</name>
<evidence type="ECO:0000256" key="2">
    <source>
        <dbReference type="ARBA" id="ARBA00022692"/>
    </source>
</evidence>
<evidence type="ECO:0000256" key="3">
    <source>
        <dbReference type="ARBA" id="ARBA00022989"/>
    </source>
</evidence>
<feature type="transmembrane region" description="Helical" evidence="5">
    <location>
        <begin position="6"/>
        <end position="23"/>
    </location>
</feature>
<dbReference type="InterPro" id="IPR003825">
    <property type="entry name" value="Colicin-V_CvpA"/>
</dbReference>
<keyword evidence="2 5" id="KW-0812">Transmembrane</keyword>
<dbReference type="GO" id="GO:0009403">
    <property type="term" value="P:toxin biosynthetic process"/>
    <property type="evidence" value="ECO:0007669"/>
    <property type="project" value="InterPro"/>
</dbReference>
<evidence type="ECO:0000256" key="4">
    <source>
        <dbReference type="ARBA" id="ARBA00023136"/>
    </source>
</evidence>
<evidence type="ECO:0000256" key="1">
    <source>
        <dbReference type="ARBA" id="ARBA00004141"/>
    </source>
</evidence>